<dbReference type="InterPro" id="IPR006076">
    <property type="entry name" value="FAD-dep_OxRdtase"/>
</dbReference>
<dbReference type="PROSITE" id="PS51257">
    <property type="entry name" value="PROKAR_LIPOPROTEIN"/>
    <property type="match status" value="1"/>
</dbReference>
<dbReference type="InterPro" id="IPR036188">
    <property type="entry name" value="FAD/NAD-bd_sf"/>
</dbReference>
<dbReference type="Gene3D" id="3.30.9.10">
    <property type="entry name" value="D-Amino Acid Oxidase, subunit A, domain 2"/>
    <property type="match status" value="1"/>
</dbReference>
<dbReference type="HOGENOM" id="CLU_007884_4_3_0"/>
<dbReference type="KEGG" id="ttr:Tter_1324"/>
<dbReference type="PANTHER" id="PTHR13847:SF286">
    <property type="entry name" value="D-AMINO ACID DEHYDROGENASE"/>
    <property type="match status" value="1"/>
</dbReference>
<dbReference type="GO" id="GO:0005737">
    <property type="term" value="C:cytoplasm"/>
    <property type="evidence" value="ECO:0007669"/>
    <property type="project" value="TreeGrafter"/>
</dbReference>
<evidence type="ECO:0000256" key="4">
    <source>
        <dbReference type="ARBA" id="ARBA00023002"/>
    </source>
</evidence>
<dbReference type="eggNOG" id="COG0665">
    <property type="taxonomic scope" value="Bacteria"/>
</dbReference>
<evidence type="ECO:0000256" key="1">
    <source>
        <dbReference type="ARBA" id="ARBA00001974"/>
    </source>
</evidence>
<comment type="similarity">
    <text evidence="2">Belongs to the DadA oxidoreductase family.</text>
</comment>
<accession>D1CBR6</accession>
<dbReference type="GO" id="GO:0016491">
    <property type="term" value="F:oxidoreductase activity"/>
    <property type="evidence" value="ECO:0007669"/>
    <property type="project" value="UniProtKB-KW"/>
</dbReference>
<comment type="cofactor">
    <cofactor evidence="1">
        <name>FAD</name>
        <dbReference type="ChEBI" id="CHEBI:57692"/>
    </cofactor>
</comment>
<sequence length="375" mass="40216">MRQLSSDVAIIGAGVVGAACAYFLAEMGHSPTIIDPMEQGAATPAGAGIVAPGVTFHPSPYYFPLAYRAVSYLEGLVDKLGNERLLERCGLLYLITDPRSPVDAESLARQLRRHGMEGAPMHGHVEVIDPEYVHRYFPLLVPSQGAVYVDGPGRLNGANLRDALLLQAIKRGAHYIRARASIDSISQQEIALKADSTTITTQRLVLAAGAWSRQIIGQFSAVSLPISPQRGQILHLEVPDTRTDQWPIVMGDFPHYLLTFPVCKVLAGATHEDVGFHPKPTLAGIREIADTIYKVAPSLGSARLLGVNVGLRPVTPDGLPIIGRVPDLPSVIVASGHGAYGLQLGPYTGMLAAQLATDQEPDMDLTPYSPLRFSS</sequence>
<dbReference type="Proteomes" id="UP000000323">
    <property type="component" value="Chromosome 1"/>
</dbReference>
<keyword evidence="4" id="KW-0560">Oxidoreductase</keyword>
<dbReference type="OrthoDB" id="9805337at2"/>
<evidence type="ECO:0000313" key="6">
    <source>
        <dbReference type="EMBL" id="ACZ42231.1"/>
    </source>
</evidence>
<keyword evidence="7" id="KW-1185">Reference proteome</keyword>
<evidence type="ECO:0000256" key="3">
    <source>
        <dbReference type="ARBA" id="ARBA00022630"/>
    </source>
</evidence>
<dbReference type="SUPFAM" id="SSF51905">
    <property type="entry name" value="FAD/NAD(P)-binding domain"/>
    <property type="match status" value="1"/>
</dbReference>
<dbReference type="STRING" id="525904.Tter_1324"/>
<keyword evidence="3" id="KW-0285">Flavoprotein</keyword>
<evidence type="ECO:0000259" key="5">
    <source>
        <dbReference type="Pfam" id="PF01266"/>
    </source>
</evidence>
<dbReference type="SUPFAM" id="SSF54373">
    <property type="entry name" value="FAD-linked reductases, C-terminal domain"/>
    <property type="match status" value="1"/>
</dbReference>
<evidence type="ECO:0000313" key="7">
    <source>
        <dbReference type="Proteomes" id="UP000000323"/>
    </source>
</evidence>
<dbReference type="Pfam" id="PF01266">
    <property type="entry name" value="DAO"/>
    <property type="match status" value="1"/>
</dbReference>
<dbReference type="AlphaFoldDB" id="D1CBR6"/>
<dbReference type="PANTHER" id="PTHR13847">
    <property type="entry name" value="SARCOSINE DEHYDROGENASE-RELATED"/>
    <property type="match status" value="1"/>
</dbReference>
<evidence type="ECO:0000256" key="2">
    <source>
        <dbReference type="ARBA" id="ARBA00009410"/>
    </source>
</evidence>
<reference evidence="7" key="1">
    <citation type="journal article" date="2010" name="Stand. Genomic Sci.">
        <title>Complete genome sequence of 'Thermobaculum terrenum' type strain (YNP1).</title>
        <authorList>
            <person name="Kiss H."/>
            <person name="Cleland D."/>
            <person name="Lapidus A."/>
            <person name="Lucas S."/>
            <person name="Glavina Del Rio T."/>
            <person name="Nolan M."/>
            <person name="Tice H."/>
            <person name="Han C."/>
            <person name="Goodwin L."/>
            <person name="Pitluck S."/>
            <person name="Liolios K."/>
            <person name="Ivanova N."/>
            <person name="Mavromatis K."/>
            <person name="Ovchinnikova G."/>
            <person name="Pati A."/>
            <person name="Chen A."/>
            <person name="Palaniappan K."/>
            <person name="Land M."/>
            <person name="Hauser L."/>
            <person name="Chang Y."/>
            <person name="Jeffries C."/>
            <person name="Lu M."/>
            <person name="Brettin T."/>
            <person name="Detter J."/>
            <person name="Goker M."/>
            <person name="Tindall B."/>
            <person name="Beck B."/>
            <person name="McDermott T."/>
            <person name="Woyke T."/>
            <person name="Bristow J."/>
            <person name="Eisen J."/>
            <person name="Markowitz V."/>
            <person name="Hugenholtz P."/>
            <person name="Kyrpides N."/>
            <person name="Klenk H."/>
            <person name="Cheng J."/>
        </authorList>
    </citation>
    <scope>NUCLEOTIDE SEQUENCE [LARGE SCALE GENOMIC DNA]</scope>
    <source>
        <strain evidence="7">ATCC BAA-798 / YNP1</strain>
    </source>
</reference>
<dbReference type="EMBL" id="CP001825">
    <property type="protein sequence ID" value="ACZ42231.1"/>
    <property type="molecule type" value="Genomic_DNA"/>
</dbReference>
<feature type="domain" description="FAD dependent oxidoreductase" evidence="5">
    <location>
        <begin position="7"/>
        <end position="355"/>
    </location>
</feature>
<organism evidence="6 7">
    <name type="scientific">Thermobaculum terrenum (strain ATCC BAA-798 / CCMEE 7001 / YNP1)</name>
    <dbReference type="NCBI Taxonomy" id="525904"/>
    <lineage>
        <taxon>Bacteria</taxon>
        <taxon>Bacillati</taxon>
        <taxon>Chloroflexota</taxon>
        <taxon>Chloroflexia</taxon>
        <taxon>Candidatus Thermobaculales</taxon>
        <taxon>Candidatus Thermobaculaceae</taxon>
        <taxon>Thermobaculum</taxon>
    </lineage>
</organism>
<proteinExistence type="inferred from homology"/>
<dbReference type="Gene3D" id="3.50.50.60">
    <property type="entry name" value="FAD/NAD(P)-binding domain"/>
    <property type="match status" value="1"/>
</dbReference>
<dbReference type="RefSeq" id="WP_012875266.1">
    <property type="nucleotide sequence ID" value="NC_013525.1"/>
</dbReference>
<protein>
    <submittedName>
        <fullName evidence="6">FAD dependent oxidoreductase</fullName>
    </submittedName>
</protein>
<gene>
    <name evidence="6" type="ordered locus">Tter_1324</name>
</gene>
<name>D1CBR6_THET1</name>